<feature type="region of interest" description="Disordered" evidence="3">
    <location>
        <begin position="1"/>
        <end position="21"/>
    </location>
</feature>
<dbReference type="InterPro" id="IPR027268">
    <property type="entry name" value="Peptidase_M4/M1_CTD_sf"/>
</dbReference>
<feature type="binding site" evidence="2">
    <location>
        <position position="357"/>
    </location>
    <ligand>
        <name>Zn(2+)</name>
        <dbReference type="ChEBI" id="CHEBI:29105"/>
        <note>catalytic</note>
    </ligand>
</feature>
<dbReference type="KEGG" id="bacg:D2962_12810"/>
<dbReference type="PANTHER" id="PTHR45726:SF3">
    <property type="entry name" value="LEUKOTRIENE A-4 HYDROLASE"/>
    <property type="match status" value="1"/>
</dbReference>
<dbReference type="SUPFAM" id="SSF55486">
    <property type="entry name" value="Metalloproteases ('zincins'), catalytic domain"/>
    <property type="match status" value="1"/>
</dbReference>
<feature type="domain" description="Peptidase M1 membrane alanine aminopeptidase" evidence="4">
    <location>
        <begin position="270"/>
        <end position="469"/>
    </location>
</feature>
<sequence>MQGTLPQSKQSSEIDSKIHEKPQRNKYDIRLEYDGKNHIKAEMALTYVNNSSAPMKELYFHLYPNIFRDKKHLPFFSWDLHLVFPDGISTGGIDILEARQDGEPVEWTTLNGDEALKLTLKKPVDPGKNSKIQLKFALTIPRANYRFGYMMFGKDRITLSLGNWYPLLAIYDGGKWSLDKHPAFGDPTYSDISDYTVRFTVPQDFTVAASGALQGKSAKDGKTIYTYSMEKIRDFAAALSNNYETAEDFVDGIKIISYFHPEDKKGGFMALDIVKHALSVYNDSFGKYPYPELRLAEANFYAGGMEFPTFIMMNTAKYKEPYLSSTSFERSTAHEVAHQWWYALVGNDQINEPWVDEGLTEFSALYYFEKRYGQAGRESYFERQVDANMSLIKGSKRKMQDPVRLFKNNREYFAIVYVKGALFYEDLKNTIGEEKMLDFLRSYFDTYKYKNVSFNEFIEFLKQKHYPGIDDGFFKKWF</sequence>
<keyword evidence="6" id="KW-1185">Reference proteome</keyword>
<evidence type="ECO:0000259" key="4">
    <source>
        <dbReference type="Pfam" id="PF01433"/>
    </source>
</evidence>
<gene>
    <name evidence="5" type="ORF">D2962_12810</name>
</gene>
<comment type="cofactor">
    <cofactor evidence="2">
        <name>Zn(2+)</name>
        <dbReference type="ChEBI" id="CHEBI:29105"/>
    </cofactor>
    <text evidence="2">Binds 1 zinc ion per subunit.</text>
</comment>
<feature type="compositionally biased region" description="Basic and acidic residues" evidence="3">
    <location>
        <begin position="12"/>
        <end position="21"/>
    </location>
</feature>
<dbReference type="GO" id="GO:0008270">
    <property type="term" value="F:zinc ion binding"/>
    <property type="evidence" value="ECO:0007669"/>
    <property type="project" value="InterPro"/>
</dbReference>
<name>A0A3G2RA34_9FIRM</name>
<organism evidence="5 6">
    <name type="scientific">Biomaibacter acetigenes</name>
    <dbReference type="NCBI Taxonomy" id="2316383"/>
    <lineage>
        <taxon>Bacteria</taxon>
        <taxon>Bacillati</taxon>
        <taxon>Bacillota</taxon>
        <taxon>Clostridia</taxon>
        <taxon>Thermosediminibacterales</taxon>
        <taxon>Tepidanaerobacteraceae</taxon>
        <taxon>Biomaibacter</taxon>
    </lineage>
</organism>
<dbReference type="EMBL" id="CP033169">
    <property type="protein sequence ID" value="AYO32296.1"/>
    <property type="molecule type" value="Genomic_DNA"/>
</dbReference>
<evidence type="ECO:0000256" key="1">
    <source>
        <dbReference type="PIRSR" id="PIRSR634015-1"/>
    </source>
</evidence>
<feature type="active site" description="Proton donor" evidence="1">
    <location>
        <position position="417"/>
    </location>
</feature>
<evidence type="ECO:0000256" key="3">
    <source>
        <dbReference type="SAM" id="MobiDB-lite"/>
    </source>
</evidence>
<feature type="compositionally biased region" description="Polar residues" evidence="3">
    <location>
        <begin position="1"/>
        <end position="11"/>
    </location>
</feature>
<dbReference type="Pfam" id="PF01433">
    <property type="entry name" value="Peptidase_M1"/>
    <property type="match status" value="1"/>
</dbReference>
<evidence type="ECO:0000256" key="2">
    <source>
        <dbReference type="PIRSR" id="PIRSR634015-3"/>
    </source>
</evidence>
<dbReference type="GO" id="GO:0008237">
    <property type="term" value="F:metallopeptidase activity"/>
    <property type="evidence" value="ECO:0007669"/>
    <property type="project" value="InterPro"/>
</dbReference>
<feature type="binding site" evidence="2">
    <location>
        <position position="334"/>
    </location>
    <ligand>
        <name>Zn(2+)</name>
        <dbReference type="ChEBI" id="CHEBI:29105"/>
        <note>catalytic</note>
    </ligand>
</feature>
<dbReference type="InterPro" id="IPR014782">
    <property type="entry name" value="Peptidase_M1_dom"/>
</dbReference>
<keyword evidence="2" id="KW-0862">Zinc</keyword>
<evidence type="ECO:0000313" key="6">
    <source>
        <dbReference type="Proteomes" id="UP000280960"/>
    </source>
</evidence>
<feature type="binding site" evidence="2">
    <location>
        <position position="338"/>
    </location>
    <ligand>
        <name>Zn(2+)</name>
        <dbReference type="ChEBI" id="CHEBI:29105"/>
        <note>catalytic</note>
    </ligand>
</feature>
<protein>
    <submittedName>
        <fullName evidence="5">M1 family peptidase</fullName>
    </submittedName>
</protein>
<proteinExistence type="predicted"/>
<dbReference type="AlphaFoldDB" id="A0A3G2RA34"/>
<dbReference type="Proteomes" id="UP000280960">
    <property type="component" value="Chromosome"/>
</dbReference>
<accession>A0A3G2RA34</accession>
<reference evidence="5 6" key="1">
    <citation type="submission" date="2018-10" db="EMBL/GenBank/DDBJ databases">
        <authorList>
            <person name="Zhang X."/>
        </authorList>
    </citation>
    <scope>NUCLEOTIDE SEQUENCE [LARGE SCALE GENOMIC DNA]</scope>
    <source>
        <strain evidence="5 6">SK-G1</strain>
    </source>
</reference>
<feature type="active site" description="Proton acceptor" evidence="1">
    <location>
        <position position="335"/>
    </location>
</feature>
<dbReference type="Gene3D" id="1.10.390.10">
    <property type="entry name" value="Neutral Protease Domain 2"/>
    <property type="match status" value="1"/>
</dbReference>
<keyword evidence="2" id="KW-0479">Metal-binding</keyword>
<dbReference type="InterPro" id="IPR034015">
    <property type="entry name" value="M1_LTA4H"/>
</dbReference>
<dbReference type="CDD" id="cd09604">
    <property type="entry name" value="M1_APN_like"/>
    <property type="match status" value="1"/>
</dbReference>
<evidence type="ECO:0000313" key="5">
    <source>
        <dbReference type="EMBL" id="AYO32296.1"/>
    </source>
</evidence>
<dbReference type="PANTHER" id="PTHR45726">
    <property type="entry name" value="LEUKOTRIENE A-4 HYDROLASE"/>
    <property type="match status" value="1"/>
</dbReference>